<reference evidence="1 2" key="1">
    <citation type="submission" date="2018-10" db="EMBL/GenBank/DDBJ databases">
        <title>Draft genome sequence of Weissella viridescens UCO-SMC3.</title>
        <authorList>
            <person name="Garcia-Cancino A."/>
            <person name="Espinoza-Monje M."/>
            <person name="Albarracin L."/>
            <person name="Garcia-Castillo V."/>
            <person name="Campos-Martin J."/>
            <person name="Nakano Y."/>
            <person name="Guitierrez-Zamorano C."/>
            <person name="Ikeda-Ohtsubo W."/>
            <person name="Morita H."/>
            <person name="Kitazawa H."/>
            <person name="Villena J."/>
        </authorList>
    </citation>
    <scope>NUCLEOTIDE SEQUENCE [LARGE SCALE GENOMIC DNA]</scope>
    <source>
        <strain evidence="1 2">UCO-SMC3</strain>
    </source>
</reference>
<protein>
    <recommendedName>
        <fullName evidence="3">DNA-directed RNA polymerase beta subunit</fullName>
    </recommendedName>
</protein>
<dbReference type="EMBL" id="RHGY01000002">
    <property type="protein sequence ID" value="RRG18248.1"/>
    <property type="molecule type" value="Genomic_DNA"/>
</dbReference>
<comment type="caution">
    <text evidence="1">The sequence shown here is derived from an EMBL/GenBank/DDBJ whole genome shotgun (WGS) entry which is preliminary data.</text>
</comment>
<name>A0A3P2RLA6_WEIVI</name>
<dbReference type="Proteomes" id="UP000275836">
    <property type="component" value="Unassembled WGS sequence"/>
</dbReference>
<sequence length="126" mass="14815">MDSKANSMAFQRAKDFFEKEYKDRGMVKWQGFFLSDHVEDAEKYAKEREKVEQQEQMPSMTLEEISEVLFEAYRKLETIEYQLKGIDVLGHYPPIEKGKVKGNDENIAVIGNKRVDMSQINWCQII</sequence>
<proteinExistence type="predicted"/>
<evidence type="ECO:0000313" key="1">
    <source>
        <dbReference type="EMBL" id="RRG18248.1"/>
    </source>
</evidence>
<organism evidence="1 2">
    <name type="scientific">Weissella viridescens</name>
    <name type="common">Lactobacillus viridescens</name>
    <dbReference type="NCBI Taxonomy" id="1629"/>
    <lineage>
        <taxon>Bacteria</taxon>
        <taxon>Bacillati</taxon>
        <taxon>Bacillota</taxon>
        <taxon>Bacilli</taxon>
        <taxon>Lactobacillales</taxon>
        <taxon>Lactobacillaceae</taxon>
        <taxon>Weissella</taxon>
    </lineage>
</organism>
<dbReference type="AlphaFoldDB" id="A0A3P2RLA6"/>
<dbReference type="OrthoDB" id="1644322at2"/>
<evidence type="ECO:0008006" key="3">
    <source>
        <dbReference type="Google" id="ProtNLM"/>
    </source>
</evidence>
<dbReference type="RefSeq" id="WP_124942893.1">
    <property type="nucleotide sequence ID" value="NZ_RHGY01000002.1"/>
</dbReference>
<evidence type="ECO:0000313" key="2">
    <source>
        <dbReference type="Proteomes" id="UP000275836"/>
    </source>
</evidence>
<accession>A0A3P2RLA6</accession>
<gene>
    <name evidence="1" type="ORF">D3P96_02875</name>
</gene>